<proteinExistence type="predicted"/>
<reference evidence="1 2" key="1">
    <citation type="submission" date="2024-04" db="EMBL/GenBank/DDBJ databases">
        <title>Aurantiacibacter sp. DGU6 16S ribosomal RNA gene Genome sequencing and assembly.</title>
        <authorList>
            <person name="Park S."/>
        </authorList>
    </citation>
    <scope>NUCLEOTIDE SEQUENCE [LARGE SCALE GENOMIC DNA]</scope>
    <source>
        <strain evidence="1 2">DGU6</strain>
    </source>
</reference>
<dbReference type="InterPro" id="IPR014910">
    <property type="entry name" value="YdhR"/>
</dbReference>
<organism evidence="1 2">
    <name type="scientific">Aurantiacibacter gilvus</name>
    <dbReference type="NCBI Taxonomy" id="3139141"/>
    <lineage>
        <taxon>Bacteria</taxon>
        <taxon>Pseudomonadati</taxon>
        <taxon>Pseudomonadota</taxon>
        <taxon>Alphaproteobacteria</taxon>
        <taxon>Sphingomonadales</taxon>
        <taxon>Erythrobacteraceae</taxon>
        <taxon>Aurantiacibacter</taxon>
    </lineage>
</organism>
<dbReference type="Pfam" id="PF08803">
    <property type="entry name" value="ydhR"/>
    <property type="match status" value="1"/>
</dbReference>
<keyword evidence="2" id="KW-1185">Reference proteome</keyword>
<accession>A0ABU9IG97</accession>
<dbReference type="EMBL" id="JBBYHV010000002">
    <property type="protein sequence ID" value="MEL1251260.1"/>
    <property type="molecule type" value="Genomic_DNA"/>
</dbReference>
<gene>
    <name evidence="1" type="ORF">AAEO60_11310</name>
</gene>
<comment type="caution">
    <text evidence="1">The sequence shown here is derived from an EMBL/GenBank/DDBJ whole genome shotgun (WGS) entry which is preliminary data.</text>
</comment>
<evidence type="ECO:0000313" key="1">
    <source>
        <dbReference type="EMBL" id="MEL1251260.1"/>
    </source>
</evidence>
<dbReference type="RefSeq" id="WP_341673819.1">
    <property type="nucleotide sequence ID" value="NZ_JBBYHV010000002.1"/>
</dbReference>
<evidence type="ECO:0000313" key="2">
    <source>
        <dbReference type="Proteomes" id="UP001497045"/>
    </source>
</evidence>
<dbReference type="Proteomes" id="UP001497045">
    <property type="component" value="Unassembled WGS sequence"/>
</dbReference>
<dbReference type="SUPFAM" id="SSF54909">
    <property type="entry name" value="Dimeric alpha+beta barrel"/>
    <property type="match status" value="1"/>
</dbReference>
<dbReference type="Gene3D" id="3.30.70.100">
    <property type="match status" value="1"/>
</dbReference>
<dbReference type="InterPro" id="IPR011008">
    <property type="entry name" value="Dimeric_a/b-barrel"/>
</dbReference>
<name>A0ABU9IG97_9SPHN</name>
<protein>
    <submittedName>
        <fullName evidence="1">YdhR family protein</fullName>
    </submittedName>
</protein>
<sequence length="98" mass="10819">MHTVIVKYPLAEPRSREQMLAAFKAAEGQFASLPGLVRKYFAYDETAHCGHSVYLFTDKASAQAFFGPQFAETMQEKFGAEPEVFGVDTLLVIDGPEA</sequence>